<name>A0ACA9K558_9GLOM</name>
<organism evidence="1 2">
    <name type="scientific">Cetraspora pellucida</name>
    <dbReference type="NCBI Taxonomy" id="1433469"/>
    <lineage>
        <taxon>Eukaryota</taxon>
        <taxon>Fungi</taxon>
        <taxon>Fungi incertae sedis</taxon>
        <taxon>Mucoromycota</taxon>
        <taxon>Glomeromycotina</taxon>
        <taxon>Glomeromycetes</taxon>
        <taxon>Diversisporales</taxon>
        <taxon>Gigasporaceae</taxon>
        <taxon>Cetraspora</taxon>
    </lineage>
</organism>
<keyword evidence="2" id="KW-1185">Reference proteome</keyword>
<evidence type="ECO:0000313" key="1">
    <source>
        <dbReference type="EMBL" id="CAG8452990.1"/>
    </source>
</evidence>
<reference evidence="1" key="1">
    <citation type="submission" date="2021-06" db="EMBL/GenBank/DDBJ databases">
        <authorList>
            <person name="Kallberg Y."/>
            <person name="Tangrot J."/>
            <person name="Rosling A."/>
        </authorList>
    </citation>
    <scope>NUCLEOTIDE SEQUENCE</scope>
    <source>
        <strain evidence="1">28 12/20/2015</strain>
    </source>
</reference>
<gene>
    <name evidence="1" type="ORF">SPELUC_LOCUS893</name>
</gene>
<dbReference type="Proteomes" id="UP000789366">
    <property type="component" value="Unassembled WGS sequence"/>
</dbReference>
<dbReference type="EMBL" id="CAJVPW010000408">
    <property type="protein sequence ID" value="CAG8452990.1"/>
    <property type="molecule type" value="Genomic_DNA"/>
</dbReference>
<evidence type="ECO:0000313" key="2">
    <source>
        <dbReference type="Proteomes" id="UP000789366"/>
    </source>
</evidence>
<comment type="caution">
    <text evidence="1">The sequence shown here is derived from an EMBL/GenBank/DDBJ whole genome shotgun (WGS) entry which is preliminary data.</text>
</comment>
<protein>
    <submittedName>
        <fullName evidence="1">16868_t:CDS:1</fullName>
    </submittedName>
</protein>
<accession>A0ACA9K558</accession>
<proteinExistence type="predicted"/>
<sequence length="335" mass="36255">MKYSRLFGRDTVIPLVNEKNEDFSYYSSITIGGQNFTVDLDTGSSDLWVPGIQCSSTQCGTHNRFDPAKSSTFVPLPTNFSISYGTGTVISGTKGQDTVIFGGISITNLTFGMALIDGFNSIYEEDGILGLALQNGQISNPGIIQRIKAQKLLNQTIIGFHLGRYKLKNTDQSFANLGGTDANAYIGNIVYNNLINQTRFPGSWMISLSNIQVDGVSIEVNSPAMIDTGTPSIIGDTTQVTKIYAMIPGSSSNNGIWSIPCNTTKIVSLVFNNISYKISPTELIRSSNQSGSLCLSGIQEGQYGVWVIGAVFLSNVYSVFDYDNLRIGFAESKVL</sequence>